<feature type="compositionally biased region" description="Polar residues" evidence="1">
    <location>
        <begin position="15"/>
        <end position="30"/>
    </location>
</feature>
<dbReference type="OrthoDB" id="5244622at2759"/>
<gene>
    <name evidence="2" type="ORF">EMCG_01339</name>
</gene>
<evidence type="ECO:0000313" key="2">
    <source>
        <dbReference type="EMBL" id="KKZ65099.1"/>
    </source>
</evidence>
<accession>A0A0G2J3K8</accession>
<proteinExistence type="predicted"/>
<feature type="region of interest" description="Disordered" evidence="1">
    <location>
        <begin position="147"/>
        <end position="179"/>
    </location>
</feature>
<feature type="region of interest" description="Disordered" evidence="1">
    <location>
        <begin position="71"/>
        <end position="99"/>
    </location>
</feature>
<evidence type="ECO:0000313" key="3">
    <source>
        <dbReference type="Proteomes" id="UP000034164"/>
    </source>
</evidence>
<comment type="caution">
    <text evidence="2">The sequence shown here is derived from an EMBL/GenBank/DDBJ whole genome shotgun (WGS) entry which is preliminary data.</text>
</comment>
<reference evidence="3" key="1">
    <citation type="journal article" date="2015" name="PLoS Genet.">
        <title>The dynamic genome and transcriptome of the human fungal pathogen Blastomyces and close relative Emmonsia.</title>
        <authorList>
            <person name="Munoz J.F."/>
            <person name="Gauthier G.M."/>
            <person name="Desjardins C.A."/>
            <person name="Gallo J.E."/>
            <person name="Holder J."/>
            <person name="Sullivan T.D."/>
            <person name="Marty A.J."/>
            <person name="Carmen J.C."/>
            <person name="Chen Z."/>
            <person name="Ding L."/>
            <person name="Gujja S."/>
            <person name="Magrini V."/>
            <person name="Misas E."/>
            <person name="Mitreva M."/>
            <person name="Priest M."/>
            <person name="Saif S."/>
            <person name="Whiston E.A."/>
            <person name="Young S."/>
            <person name="Zeng Q."/>
            <person name="Goldman W.E."/>
            <person name="Mardis E.R."/>
            <person name="Taylor J.W."/>
            <person name="McEwen J.G."/>
            <person name="Clay O.K."/>
            <person name="Klein B.S."/>
            <person name="Cuomo C.A."/>
        </authorList>
    </citation>
    <scope>NUCLEOTIDE SEQUENCE [LARGE SCALE GENOMIC DNA]</scope>
    <source>
        <strain evidence="3">UAMH 3008</strain>
    </source>
</reference>
<feature type="compositionally biased region" description="Low complexity" evidence="1">
    <location>
        <begin position="1"/>
        <end position="14"/>
    </location>
</feature>
<feature type="region of interest" description="Disordered" evidence="1">
    <location>
        <begin position="1"/>
        <end position="42"/>
    </location>
</feature>
<dbReference type="EMBL" id="LCZI01000702">
    <property type="protein sequence ID" value="KKZ65099.1"/>
    <property type="molecule type" value="Genomic_DNA"/>
</dbReference>
<protein>
    <recommendedName>
        <fullName evidence="4">RRM domain-containing protein</fullName>
    </recommendedName>
</protein>
<feature type="compositionally biased region" description="Basic and acidic residues" evidence="1">
    <location>
        <begin position="71"/>
        <end position="87"/>
    </location>
</feature>
<feature type="compositionally biased region" description="Polar residues" evidence="1">
    <location>
        <begin position="169"/>
        <end position="179"/>
    </location>
</feature>
<organism evidence="2 3">
    <name type="scientific">[Emmonsia] crescens</name>
    <dbReference type="NCBI Taxonomy" id="73230"/>
    <lineage>
        <taxon>Eukaryota</taxon>
        <taxon>Fungi</taxon>
        <taxon>Dikarya</taxon>
        <taxon>Ascomycota</taxon>
        <taxon>Pezizomycotina</taxon>
        <taxon>Eurotiomycetes</taxon>
        <taxon>Eurotiomycetidae</taxon>
        <taxon>Onygenales</taxon>
        <taxon>Ajellomycetaceae</taxon>
        <taxon>Emergomyces</taxon>
    </lineage>
</organism>
<dbReference type="AlphaFoldDB" id="A0A0G2J3K8"/>
<sequence length="493" mass="54901">MEVPVSSLSRLSPSQVERASFTPSGFTQPSAKAKKLPSESASTNALQALQRRLAEQDARISLLEKKLRKNRLEPAEEADEDRKEKVSGARSVPVSSLNVRPAQPKDVRIGSVESNDGVISSKMRYQILQLKLYSIVQQRRSITAEPSFPLSFPPEHSPAQSLFDDFSPVSENPAPTNHDYSPDDLRAFESHLEMKAASSLNNYSDAVQKETIKTLLEGIGSPTDVLQDYKTEPKHILPAAARTTSASRPTPLPWDGKIKYTLPTSSPFDNADQKNSAFNQQPRPRLPPGLFQHGLIFDPPKTDGNFNRTVAITNLPLSSCLRHLFQAVRGGLVFTAHLMNMERVAGYHMGIVTFAYEKDARAYVEFAKSHGVLFDEQRAGVMMFKQATYPMSADMKRKISRGHTRCISIKGPRDPERYTDVATFVEKELPVYFDLGDDMVENESGTELQMHFNSIEAASAAIEALRRYNRLANCELSFAMDPCSRPLPTCPCH</sequence>
<dbReference type="Proteomes" id="UP000034164">
    <property type="component" value="Unassembled WGS sequence"/>
</dbReference>
<evidence type="ECO:0008006" key="4">
    <source>
        <dbReference type="Google" id="ProtNLM"/>
    </source>
</evidence>
<dbReference type="VEuPathDB" id="FungiDB:EMCG_01339"/>
<name>A0A0G2J3K8_9EURO</name>
<evidence type="ECO:0000256" key="1">
    <source>
        <dbReference type="SAM" id="MobiDB-lite"/>
    </source>
</evidence>